<dbReference type="Pfam" id="PF02472">
    <property type="entry name" value="ExbD"/>
    <property type="match status" value="1"/>
</dbReference>
<dbReference type="RefSeq" id="WP_073037558.1">
    <property type="nucleotide sequence ID" value="NZ_BMLR01000008.1"/>
</dbReference>
<reference evidence="9 10" key="1">
    <citation type="submission" date="2016-11" db="EMBL/GenBank/DDBJ databases">
        <authorList>
            <person name="Jaros S."/>
            <person name="Januszkiewicz K."/>
            <person name="Wedrychowicz H."/>
        </authorList>
    </citation>
    <scope>NUCLEOTIDE SEQUENCE [LARGE SCALE GENOMIC DNA]</scope>
    <source>
        <strain evidence="9 10">DSM 29589</strain>
    </source>
</reference>
<dbReference type="EMBL" id="FRBR01000021">
    <property type="protein sequence ID" value="SHM54016.1"/>
    <property type="molecule type" value="Genomic_DNA"/>
</dbReference>
<dbReference type="InterPro" id="IPR003400">
    <property type="entry name" value="ExbD"/>
</dbReference>
<sequence length="141" mass="14884">MQFSEPPRRHPPESIVPMINVVFLLLIFFLMTAQIAPPDPIEVTPPSATQKLDPTEGEFTLYLGAEGDLAFGEARGEEAALAALQAAKEAYCADGGCSDTVPPPPLILRADANVPGATLAALMPRLAQAGFAEIQLVTVSQ</sequence>
<evidence type="ECO:0000256" key="7">
    <source>
        <dbReference type="RuleBase" id="RU003879"/>
    </source>
</evidence>
<dbReference type="AlphaFoldDB" id="A0A1M7JM29"/>
<comment type="similarity">
    <text evidence="2 7">Belongs to the ExbD/TolR family.</text>
</comment>
<feature type="transmembrane region" description="Helical" evidence="8">
    <location>
        <begin position="15"/>
        <end position="33"/>
    </location>
</feature>
<dbReference type="STRING" id="337701.SAMN05444398_12112"/>
<evidence type="ECO:0000256" key="8">
    <source>
        <dbReference type="SAM" id="Phobius"/>
    </source>
</evidence>
<keyword evidence="4 7" id="KW-0812">Transmembrane</keyword>
<keyword evidence="5 8" id="KW-1133">Transmembrane helix</keyword>
<evidence type="ECO:0000256" key="2">
    <source>
        <dbReference type="ARBA" id="ARBA00005811"/>
    </source>
</evidence>
<dbReference type="GO" id="GO:0015031">
    <property type="term" value="P:protein transport"/>
    <property type="evidence" value="ECO:0007669"/>
    <property type="project" value="UniProtKB-KW"/>
</dbReference>
<protein>
    <submittedName>
        <fullName evidence="9">Outer membrane transport energization protein ExbD</fullName>
    </submittedName>
</protein>
<dbReference type="GO" id="GO:0005886">
    <property type="term" value="C:plasma membrane"/>
    <property type="evidence" value="ECO:0007669"/>
    <property type="project" value="UniProtKB-SubCell"/>
</dbReference>
<dbReference type="OrthoDB" id="8479787at2"/>
<dbReference type="PANTHER" id="PTHR30558">
    <property type="entry name" value="EXBD MEMBRANE COMPONENT OF PMF-DRIVEN MACROMOLECULE IMPORT SYSTEM"/>
    <property type="match status" value="1"/>
</dbReference>
<evidence type="ECO:0000313" key="10">
    <source>
        <dbReference type="Proteomes" id="UP000183974"/>
    </source>
</evidence>
<evidence type="ECO:0000256" key="6">
    <source>
        <dbReference type="ARBA" id="ARBA00023136"/>
    </source>
</evidence>
<evidence type="ECO:0000256" key="5">
    <source>
        <dbReference type="ARBA" id="ARBA00022989"/>
    </source>
</evidence>
<keyword evidence="6 8" id="KW-0472">Membrane</keyword>
<gene>
    <name evidence="9" type="ORF">SAMN05444398_12112</name>
</gene>
<keyword evidence="3" id="KW-1003">Cell membrane</keyword>
<comment type="subcellular location">
    <subcellularLocation>
        <location evidence="1">Cell membrane</location>
        <topology evidence="1">Single-pass membrane protein</topology>
    </subcellularLocation>
    <subcellularLocation>
        <location evidence="7">Cell membrane</location>
        <topology evidence="7">Single-pass type II membrane protein</topology>
    </subcellularLocation>
</comment>
<proteinExistence type="inferred from homology"/>
<dbReference type="Proteomes" id="UP000183974">
    <property type="component" value="Unassembled WGS sequence"/>
</dbReference>
<evidence type="ECO:0000256" key="4">
    <source>
        <dbReference type="ARBA" id="ARBA00022692"/>
    </source>
</evidence>
<keyword evidence="7" id="KW-0653">Protein transport</keyword>
<keyword evidence="10" id="KW-1185">Reference proteome</keyword>
<name>A0A1M7JM29_9RHOB</name>
<evidence type="ECO:0000313" key="9">
    <source>
        <dbReference type="EMBL" id="SHM54016.1"/>
    </source>
</evidence>
<accession>A0A1M7JM29</accession>
<evidence type="ECO:0000256" key="1">
    <source>
        <dbReference type="ARBA" id="ARBA00004162"/>
    </source>
</evidence>
<dbReference type="GO" id="GO:0022857">
    <property type="term" value="F:transmembrane transporter activity"/>
    <property type="evidence" value="ECO:0007669"/>
    <property type="project" value="InterPro"/>
</dbReference>
<organism evidence="9 10">
    <name type="scientific">Roseovarius pacificus</name>
    <dbReference type="NCBI Taxonomy" id="337701"/>
    <lineage>
        <taxon>Bacteria</taxon>
        <taxon>Pseudomonadati</taxon>
        <taxon>Pseudomonadota</taxon>
        <taxon>Alphaproteobacteria</taxon>
        <taxon>Rhodobacterales</taxon>
        <taxon>Roseobacteraceae</taxon>
        <taxon>Roseovarius</taxon>
    </lineage>
</organism>
<keyword evidence="7" id="KW-0813">Transport</keyword>
<evidence type="ECO:0000256" key="3">
    <source>
        <dbReference type="ARBA" id="ARBA00022475"/>
    </source>
</evidence>